<dbReference type="Proteomes" id="UP000248272">
    <property type="component" value="Unassembled WGS sequence"/>
</dbReference>
<name>A0A2Z6UWJ4_MICAE</name>
<organism evidence="1 2">
    <name type="scientific">Microcystis aeruginosa Sj</name>
    <dbReference type="NCBI Taxonomy" id="1979544"/>
    <lineage>
        <taxon>Bacteria</taxon>
        <taxon>Bacillati</taxon>
        <taxon>Cyanobacteriota</taxon>
        <taxon>Cyanophyceae</taxon>
        <taxon>Oscillatoriophycideae</taxon>
        <taxon>Chroococcales</taxon>
        <taxon>Microcystaceae</taxon>
        <taxon>Microcystis</taxon>
    </lineage>
</organism>
<proteinExistence type="predicted"/>
<evidence type="ECO:0000313" key="2">
    <source>
        <dbReference type="Proteomes" id="UP000248272"/>
    </source>
</evidence>
<reference evidence="1 2" key="1">
    <citation type="journal article" date="2018" name="Front. Microbiol.">
        <title>Adaptation of the Freshwater Bloom-Forming Cyanobacterium Microcystis aeruginosa to Brackish Water Is Driven by Recent Horizontal Transfer of Sucrose Genes.</title>
        <authorList>
            <person name="Tanabe Y."/>
            <person name="Hodoki Y."/>
            <person name="Sano T."/>
            <person name="Tada K."/>
            <person name="Watanabe M.M."/>
        </authorList>
    </citation>
    <scope>NUCLEOTIDE SEQUENCE [LARGE SCALE GENOMIC DNA]</scope>
    <source>
        <strain evidence="1 2">Sj</strain>
    </source>
</reference>
<dbReference type="EMBL" id="BDSG01000109">
    <property type="protein sequence ID" value="GBL12001.1"/>
    <property type="molecule type" value="Genomic_DNA"/>
</dbReference>
<evidence type="ECO:0008006" key="3">
    <source>
        <dbReference type="Google" id="ProtNLM"/>
    </source>
</evidence>
<dbReference type="RefSeq" id="WP_228051186.1">
    <property type="nucleotide sequence ID" value="NZ_BDSG01000109.1"/>
</dbReference>
<dbReference type="AlphaFoldDB" id="A0A2Z6UWJ4"/>
<comment type="caution">
    <text evidence="1">The sequence shown here is derived from an EMBL/GenBank/DDBJ whole genome shotgun (WGS) entry which is preliminary data.</text>
</comment>
<protein>
    <recommendedName>
        <fullName evidence="3">DUF4926 domain-containing protein</fullName>
    </recommendedName>
</protein>
<gene>
    <name evidence="1" type="ORF">MSj_03511</name>
</gene>
<evidence type="ECO:0000313" key="1">
    <source>
        <dbReference type="EMBL" id="GBL12001.1"/>
    </source>
</evidence>
<accession>A0A2Z6UWJ4</accession>
<sequence>MNLTQCDFVKRYSRRKTIGGRRGKLLEKHQIEGLETGYSVEFFDRLGKTITVVTMAENSLRFPTHEDRP</sequence>